<dbReference type="AlphaFoldDB" id="A0A142NLB0"/>
<name>A0A142NLB0_BRELN</name>
<evidence type="ECO:0000256" key="1">
    <source>
        <dbReference type="SAM" id="MobiDB-lite"/>
    </source>
</evidence>
<feature type="transmembrane region" description="Helical" evidence="2">
    <location>
        <begin position="32"/>
        <end position="54"/>
    </location>
</feature>
<evidence type="ECO:0000256" key="2">
    <source>
        <dbReference type="SAM" id="Phobius"/>
    </source>
</evidence>
<dbReference type="EMBL" id="CP014869">
    <property type="protein sequence ID" value="AMT93170.1"/>
    <property type="molecule type" value="Genomic_DNA"/>
</dbReference>
<feature type="compositionally biased region" description="Basic and acidic residues" evidence="1">
    <location>
        <begin position="70"/>
        <end position="80"/>
    </location>
</feature>
<dbReference type="Proteomes" id="UP000075950">
    <property type="component" value="Chromosome"/>
</dbReference>
<gene>
    <name evidence="3" type="ORF">A2T55_04695</name>
</gene>
<reference evidence="4" key="1">
    <citation type="submission" date="2016-03" db="EMBL/GenBank/DDBJ databases">
        <authorList>
            <person name="Ploux O."/>
        </authorList>
    </citation>
    <scope>NUCLEOTIDE SEQUENCE [LARGE SCALE GENOMIC DNA]</scope>
    <source>
        <strain evidence="4">BS258</strain>
    </source>
</reference>
<evidence type="ECO:0000313" key="3">
    <source>
        <dbReference type="EMBL" id="AMT93170.1"/>
    </source>
</evidence>
<accession>A0A142NLB0</accession>
<keyword evidence="2" id="KW-0472">Membrane</keyword>
<dbReference type="KEGG" id="bly:A2T55_04695"/>
<organism evidence="3 4">
    <name type="scientific">Brevibacterium linens</name>
    <dbReference type="NCBI Taxonomy" id="1703"/>
    <lineage>
        <taxon>Bacteria</taxon>
        <taxon>Bacillati</taxon>
        <taxon>Actinomycetota</taxon>
        <taxon>Actinomycetes</taxon>
        <taxon>Micrococcales</taxon>
        <taxon>Brevibacteriaceae</taxon>
        <taxon>Brevibacterium</taxon>
    </lineage>
</organism>
<dbReference type="OrthoDB" id="4804836at2"/>
<feature type="region of interest" description="Disordered" evidence="1">
    <location>
        <begin position="70"/>
        <end position="101"/>
    </location>
</feature>
<protein>
    <submittedName>
        <fullName evidence="3">Uncharacterized protein</fullName>
    </submittedName>
</protein>
<evidence type="ECO:0000313" key="4">
    <source>
        <dbReference type="Proteomes" id="UP000075950"/>
    </source>
</evidence>
<keyword evidence="2" id="KW-0812">Transmembrane</keyword>
<proteinExistence type="predicted"/>
<keyword evidence="2" id="KW-1133">Transmembrane helix</keyword>
<dbReference type="RefSeq" id="WP_039207834.1">
    <property type="nucleotide sequence ID" value="NZ_CP014869.1"/>
</dbReference>
<sequence>MMANMWLTLQLLVVVLSSDLDSVVPQSPTHLIVLALLGAALLTPIAAWASIALLRVLSLAARPPSLPDTRRSIREFRMPEEPGTPGTALPRAPSAVVHAIA</sequence>